<dbReference type="EMBL" id="JBICCN010000118">
    <property type="protein sequence ID" value="KAL3092672.1"/>
    <property type="molecule type" value="Genomic_DNA"/>
</dbReference>
<evidence type="ECO:0000313" key="2">
    <source>
        <dbReference type="Proteomes" id="UP001620645"/>
    </source>
</evidence>
<accession>A0ABD2JPV8</accession>
<reference evidence="1 2" key="1">
    <citation type="submission" date="2024-10" db="EMBL/GenBank/DDBJ databases">
        <authorList>
            <person name="Kim D."/>
        </authorList>
    </citation>
    <scope>NUCLEOTIDE SEQUENCE [LARGE SCALE GENOMIC DNA]</scope>
    <source>
        <strain evidence="1">Taebaek</strain>
    </source>
</reference>
<proteinExistence type="predicted"/>
<sequence length="164" mass="19684">MCFSSEFEDTRTKCRFMFEQPCHCPPNQLEATKFSKVISAEDNSLCCVCAGRWKCCTDVRRVTKKRTETHRTYECFIDVDYYSSRRYDRSDRDYDTRIRSRYRTRTYSAWGQYTANVAKMALLGRMTMNNFEAVERKFDVMSIVQDNYFKTTDDWTDTLIRRLE</sequence>
<dbReference type="Proteomes" id="UP001620645">
    <property type="component" value="Unassembled WGS sequence"/>
</dbReference>
<evidence type="ECO:0000313" key="1">
    <source>
        <dbReference type="EMBL" id="KAL3092672.1"/>
    </source>
</evidence>
<keyword evidence="2" id="KW-1185">Reference proteome</keyword>
<gene>
    <name evidence="1" type="ORF">niasHS_007881</name>
</gene>
<comment type="caution">
    <text evidence="1">The sequence shown here is derived from an EMBL/GenBank/DDBJ whole genome shotgun (WGS) entry which is preliminary data.</text>
</comment>
<organism evidence="1 2">
    <name type="scientific">Heterodera schachtii</name>
    <name type="common">Sugarbeet cyst nematode worm</name>
    <name type="synonym">Tylenchus schachtii</name>
    <dbReference type="NCBI Taxonomy" id="97005"/>
    <lineage>
        <taxon>Eukaryota</taxon>
        <taxon>Metazoa</taxon>
        <taxon>Ecdysozoa</taxon>
        <taxon>Nematoda</taxon>
        <taxon>Chromadorea</taxon>
        <taxon>Rhabditida</taxon>
        <taxon>Tylenchina</taxon>
        <taxon>Tylenchomorpha</taxon>
        <taxon>Tylenchoidea</taxon>
        <taxon>Heteroderidae</taxon>
        <taxon>Heteroderinae</taxon>
        <taxon>Heterodera</taxon>
    </lineage>
</organism>
<name>A0ABD2JPV8_HETSC</name>
<dbReference type="AlphaFoldDB" id="A0ABD2JPV8"/>
<protein>
    <submittedName>
        <fullName evidence="1">Uncharacterized protein</fullName>
    </submittedName>
</protein>